<dbReference type="GO" id="GO:0016757">
    <property type="term" value="F:glycosyltransferase activity"/>
    <property type="evidence" value="ECO:0007669"/>
    <property type="project" value="UniProtKB-KW"/>
</dbReference>
<reference evidence="5 6" key="1">
    <citation type="journal article" date="2020" name="Arch. Microbiol.">
        <title>The genome sequence of the giant phototrophic gammaproteobacterium Thiospirillum jenense gives insight into its physiological properties and phylogenetic relationships.</title>
        <authorList>
            <person name="Imhoff J.F."/>
            <person name="Meyer T.E."/>
            <person name="Kyndt J.A."/>
        </authorList>
    </citation>
    <scope>NUCLEOTIDE SEQUENCE [LARGE SCALE GENOMIC DNA]</scope>
    <source>
        <strain evidence="5 6">DSM 216</strain>
    </source>
</reference>
<dbReference type="EMBL" id="JABVCQ010000032">
    <property type="protein sequence ID" value="MBB1127013.1"/>
    <property type="molecule type" value="Genomic_DNA"/>
</dbReference>
<keyword evidence="1" id="KW-0328">Glycosyltransferase</keyword>
<dbReference type="PANTHER" id="PTHR12526">
    <property type="entry name" value="GLYCOSYLTRANSFERASE"/>
    <property type="match status" value="1"/>
</dbReference>
<comment type="caution">
    <text evidence="5">The sequence shown here is derived from an EMBL/GenBank/DDBJ whole genome shotgun (WGS) entry which is preliminary data.</text>
</comment>
<keyword evidence="6" id="KW-1185">Reference proteome</keyword>
<gene>
    <name evidence="5" type="ORF">HUK38_12375</name>
</gene>
<name>A0A839HDQ5_9GAMM</name>
<dbReference type="InterPro" id="IPR028098">
    <property type="entry name" value="Glyco_trans_4-like_N"/>
</dbReference>
<sequence>MTHWPHTLQLIGSRTLGGAERWFQRFNVALAAHSAPVTLGIRRGSALATLDYAGLTPHQLPFLSVWDPWSRRAVSRLIAQTRPEIVQTYMGRATRLTHLDQLPPAHRPRHVARLGGYYQLKPYRHADAWIGNTRGLCDWLIANGLPAARVQHIYNFVDPPRWRSANEINQLRAAWHIPAEAWALVTLGRFVPVKGHRDLLAAAAQLPAEIDGRRWYLILVGDGPLRADLTRQAEQAGIAAQVRWCGWQADPSAWLQLADLIVFPSLDAETLGNVILEAWAWQRPLVTTPFRGARELVRHGEDGWTVAGNDAKLFARAIELVLKDAALRAGLVNNGARRIEREFTRAVIMEQYRAYYNQLIGG</sequence>
<keyword evidence="2 5" id="KW-0808">Transferase</keyword>
<dbReference type="Gene3D" id="3.40.50.2000">
    <property type="entry name" value="Glycogen Phosphorylase B"/>
    <property type="match status" value="2"/>
</dbReference>
<proteinExistence type="predicted"/>
<dbReference type="Proteomes" id="UP000548632">
    <property type="component" value="Unassembled WGS sequence"/>
</dbReference>
<protein>
    <submittedName>
        <fullName evidence="5">Glycosyltransferase</fullName>
    </submittedName>
</protein>
<evidence type="ECO:0000313" key="6">
    <source>
        <dbReference type="Proteomes" id="UP000548632"/>
    </source>
</evidence>
<feature type="domain" description="Glycosyltransferase subfamily 4-like N-terminal" evidence="4">
    <location>
        <begin position="17"/>
        <end position="159"/>
    </location>
</feature>
<dbReference type="SUPFAM" id="SSF53756">
    <property type="entry name" value="UDP-Glycosyltransferase/glycogen phosphorylase"/>
    <property type="match status" value="1"/>
</dbReference>
<dbReference type="AlphaFoldDB" id="A0A839HDQ5"/>
<dbReference type="Pfam" id="PF00534">
    <property type="entry name" value="Glycos_transf_1"/>
    <property type="match status" value="1"/>
</dbReference>
<accession>A0A839HDQ5</accession>
<dbReference type="GO" id="GO:1901135">
    <property type="term" value="P:carbohydrate derivative metabolic process"/>
    <property type="evidence" value="ECO:0007669"/>
    <property type="project" value="UniProtKB-ARBA"/>
</dbReference>
<evidence type="ECO:0000256" key="1">
    <source>
        <dbReference type="ARBA" id="ARBA00022676"/>
    </source>
</evidence>
<evidence type="ECO:0000256" key="2">
    <source>
        <dbReference type="ARBA" id="ARBA00022679"/>
    </source>
</evidence>
<organism evidence="5 6">
    <name type="scientific">Thiospirillum jenense</name>
    <dbReference type="NCBI Taxonomy" id="1653858"/>
    <lineage>
        <taxon>Bacteria</taxon>
        <taxon>Pseudomonadati</taxon>
        <taxon>Pseudomonadota</taxon>
        <taxon>Gammaproteobacteria</taxon>
        <taxon>Chromatiales</taxon>
        <taxon>Chromatiaceae</taxon>
        <taxon>Thiospirillum</taxon>
    </lineage>
</organism>
<dbReference type="CDD" id="cd03811">
    <property type="entry name" value="GT4_GT28_WabH-like"/>
    <property type="match status" value="1"/>
</dbReference>
<dbReference type="InterPro" id="IPR001296">
    <property type="entry name" value="Glyco_trans_1"/>
</dbReference>
<dbReference type="Pfam" id="PF13439">
    <property type="entry name" value="Glyco_transf_4"/>
    <property type="match status" value="1"/>
</dbReference>
<feature type="domain" description="Glycosyl transferase family 1" evidence="3">
    <location>
        <begin position="170"/>
        <end position="337"/>
    </location>
</feature>
<evidence type="ECO:0000259" key="4">
    <source>
        <dbReference type="Pfam" id="PF13439"/>
    </source>
</evidence>
<dbReference type="PANTHER" id="PTHR12526:SF510">
    <property type="entry name" value="D-INOSITOL 3-PHOSPHATE GLYCOSYLTRANSFERASE"/>
    <property type="match status" value="1"/>
</dbReference>
<evidence type="ECO:0000313" key="5">
    <source>
        <dbReference type="EMBL" id="MBB1127013.1"/>
    </source>
</evidence>
<dbReference type="RefSeq" id="WP_182584637.1">
    <property type="nucleotide sequence ID" value="NZ_JABVCQ010000032.1"/>
</dbReference>
<evidence type="ECO:0000259" key="3">
    <source>
        <dbReference type="Pfam" id="PF00534"/>
    </source>
</evidence>